<evidence type="ECO:0000313" key="2">
    <source>
        <dbReference type="Proteomes" id="UP001500791"/>
    </source>
</evidence>
<organism evidence="1 2">
    <name type="scientific">Brevundimonas terrae</name>
    <dbReference type="NCBI Taxonomy" id="363631"/>
    <lineage>
        <taxon>Bacteria</taxon>
        <taxon>Pseudomonadati</taxon>
        <taxon>Pseudomonadota</taxon>
        <taxon>Alphaproteobacteria</taxon>
        <taxon>Caulobacterales</taxon>
        <taxon>Caulobacteraceae</taxon>
        <taxon>Brevundimonas</taxon>
    </lineage>
</organism>
<dbReference type="Proteomes" id="UP001500791">
    <property type="component" value="Unassembled WGS sequence"/>
</dbReference>
<accession>A0ABP3HTF0</accession>
<reference evidence="2" key="1">
    <citation type="journal article" date="2019" name="Int. J. Syst. Evol. Microbiol.">
        <title>The Global Catalogue of Microorganisms (GCM) 10K type strain sequencing project: providing services to taxonomists for standard genome sequencing and annotation.</title>
        <authorList>
            <consortium name="The Broad Institute Genomics Platform"/>
            <consortium name="The Broad Institute Genome Sequencing Center for Infectious Disease"/>
            <person name="Wu L."/>
            <person name="Ma J."/>
        </authorList>
    </citation>
    <scope>NUCLEOTIDE SEQUENCE [LARGE SCALE GENOMIC DNA]</scope>
    <source>
        <strain evidence="2">JCM 13476</strain>
    </source>
</reference>
<name>A0ABP3HTF0_9CAUL</name>
<dbReference type="EMBL" id="BAAAEJ010000003">
    <property type="protein sequence ID" value="GAA0379742.1"/>
    <property type="molecule type" value="Genomic_DNA"/>
</dbReference>
<keyword evidence="2" id="KW-1185">Reference proteome</keyword>
<proteinExistence type="predicted"/>
<gene>
    <name evidence="1" type="ORF">GCM10009093_03420</name>
</gene>
<sequence length="90" mass="9956">MGQIPQPRGRYAIGPALVFLHLLKTDAQTLSKLLLRQAQHTAAAAHPAANMQIDLARQITLACFKTTPEASIYSQLQLAKQGRCRPKRHN</sequence>
<comment type="caution">
    <text evidence="1">The sequence shown here is derived from an EMBL/GenBank/DDBJ whole genome shotgun (WGS) entry which is preliminary data.</text>
</comment>
<protein>
    <submittedName>
        <fullName evidence="1">Uncharacterized protein</fullName>
    </submittedName>
</protein>
<evidence type="ECO:0000313" key="1">
    <source>
        <dbReference type="EMBL" id="GAA0379742.1"/>
    </source>
</evidence>